<keyword evidence="2" id="KW-1185">Reference proteome</keyword>
<dbReference type="EMBL" id="JAUIZM010000004">
    <property type="protein sequence ID" value="KAK1390316.1"/>
    <property type="molecule type" value="Genomic_DNA"/>
</dbReference>
<evidence type="ECO:0000313" key="2">
    <source>
        <dbReference type="Proteomes" id="UP001237642"/>
    </source>
</evidence>
<organism evidence="1 2">
    <name type="scientific">Heracleum sosnowskyi</name>
    <dbReference type="NCBI Taxonomy" id="360622"/>
    <lineage>
        <taxon>Eukaryota</taxon>
        <taxon>Viridiplantae</taxon>
        <taxon>Streptophyta</taxon>
        <taxon>Embryophyta</taxon>
        <taxon>Tracheophyta</taxon>
        <taxon>Spermatophyta</taxon>
        <taxon>Magnoliopsida</taxon>
        <taxon>eudicotyledons</taxon>
        <taxon>Gunneridae</taxon>
        <taxon>Pentapetalae</taxon>
        <taxon>asterids</taxon>
        <taxon>campanulids</taxon>
        <taxon>Apiales</taxon>
        <taxon>Apiaceae</taxon>
        <taxon>Apioideae</taxon>
        <taxon>apioid superclade</taxon>
        <taxon>Tordylieae</taxon>
        <taxon>Tordyliinae</taxon>
        <taxon>Heracleum</taxon>
    </lineage>
</organism>
<reference evidence="1" key="1">
    <citation type="submission" date="2023-02" db="EMBL/GenBank/DDBJ databases">
        <title>Genome of toxic invasive species Heracleum sosnowskyi carries increased number of genes despite the absence of recent whole-genome duplications.</title>
        <authorList>
            <person name="Schelkunov M."/>
            <person name="Shtratnikova V."/>
            <person name="Makarenko M."/>
            <person name="Klepikova A."/>
            <person name="Omelchenko D."/>
            <person name="Novikova G."/>
            <person name="Obukhova E."/>
            <person name="Bogdanov V."/>
            <person name="Penin A."/>
            <person name="Logacheva M."/>
        </authorList>
    </citation>
    <scope>NUCLEOTIDE SEQUENCE</scope>
    <source>
        <strain evidence="1">Hsosn_3</strain>
        <tissue evidence="1">Leaf</tissue>
    </source>
</reference>
<sequence length="115" mass="13634">MPIIDCSYGRKQATSCETLHSVAWCLIAFSRNSNVVKALSILDQRKALSLFRFSILIEKHQRSIPDEETKSKLTSVFSWLGNWRYLRSPHSSMHLFFLAQRLMIRWRWVRCIEFL</sequence>
<comment type="caution">
    <text evidence="1">The sequence shown here is derived from an EMBL/GenBank/DDBJ whole genome shotgun (WGS) entry which is preliminary data.</text>
</comment>
<evidence type="ECO:0000313" key="1">
    <source>
        <dbReference type="EMBL" id="KAK1390316.1"/>
    </source>
</evidence>
<dbReference type="AlphaFoldDB" id="A0AAD8MZB0"/>
<dbReference type="Proteomes" id="UP001237642">
    <property type="component" value="Unassembled WGS sequence"/>
</dbReference>
<name>A0AAD8MZB0_9APIA</name>
<gene>
    <name evidence="1" type="ORF">POM88_018494</name>
</gene>
<protein>
    <submittedName>
        <fullName evidence="1">Uncharacterized protein</fullName>
    </submittedName>
</protein>
<accession>A0AAD8MZB0</accession>
<proteinExistence type="predicted"/>
<reference evidence="1" key="2">
    <citation type="submission" date="2023-05" db="EMBL/GenBank/DDBJ databases">
        <authorList>
            <person name="Schelkunov M.I."/>
        </authorList>
    </citation>
    <scope>NUCLEOTIDE SEQUENCE</scope>
    <source>
        <strain evidence="1">Hsosn_3</strain>
        <tissue evidence="1">Leaf</tissue>
    </source>
</reference>